<evidence type="ECO:0000256" key="1">
    <source>
        <dbReference type="SAM" id="Phobius"/>
    </source>
</evidence>
<gene>
    <name evidence="3" type="primary">nad4L</name>
</gene>
<keyword evidence="3" id="KW-0496">Mitochondrion</keyword>
<name>A0A3Q8BZ72_LIPBO</name>
<keyword evidence="1" id="KW-0812">Transmembrane</keyword>
<sequence>MFILLWSLMFKNSLLMMILNMEMAMILIFLFMFSYKIKIVMIMFMVMMVCEAMVGLIYCACWSMIFNNLKAHKISLSKYAS</sequence>
<evidence type="ECO:0000313" key="3">
    <source>
        <dbReference type="EMBL" id="ATU74600.1"/>
    </source>
</evidence>
<feature type="transmembrane region" description="Helical" evidence="1">
    <location>
        <begin position="39"/>
        <end position="65"/>
    </location>
</feature>
<protein>
    <submittedName>
        <fullName evidence="3">NADH dehydrogenase subunit 4L</fullName>
    </submittedName>
</protein>
<evidence type="ECO:0000313" key="2">
    <source>
        <dbReference type="EMBL" id="ATU74587.1"/>
    </source>
</evidence>
<organism evidence="3">
    <name type="scientific">Liposcelis bostrychophila</name>
    <name type="common">Booklouse</name>
    <dbReference type="NCBI Taxonomy" id="185214"/>
    <lineage>
        <taxon>Eukaryota</taxon>
        <taxon>Metazoa</taxon>
        <taxon>Ecdysozoa</taxon>
        <taxon>Arthropoda</taxon>
        <taxon>Hexapoda</taxon>
        <taxon>Insecta</taxon>
        <taxon>Pterygota</taxon>
        <taxon>Neoptera</taxon>
        <taxon>Paraneoptera</taxon>
        <taxon>Psocodea</taxon>
        <taxon>Troctomorpha</taxon>
        <taxon>Liposcelidetae</taxon>
        <taxon>Liposcelididae</taxon>
        <taxon>Liposcelis</taxon>
    </lineage>
</organism>
<proteinExistence type="predicted"/>
<feature type="transmembrane region" description="Helical" evidence="1">
    <location>
        <begin position="12"/>
        <end position="33"/>
    </location>
</feature>
<dbReference type="EMBL" id="KY656897">
    <property type="protein sequence ID" value="ATU74600.1"/>
    <property type="molecule type" value="Genomic_DNA"/>
</dbReference>
<dbReference type="AlphaFoldDB" id="A0A3Q8BZ72"/>
<accession>A0A3Q8BZ72</accession>
<keyword evidence="1" id="KW-0472">Membrane</keyword>
<geneLocation type="mitochondrion" evidence="3"/>
<dbReference type="EMBL" id="KY656895">
    <property type="protein sequence ID" value="ATU74587.1"/>
    <property type="molecule type" value="Genomic_DNA"/>
</dbReference>
<keyword evidence="1" id="KW-1133">Transmembrane helix</keyword>
<reference evidence="3" key="1">
    <citation type="submission" date="2017-02" db="EMBL/GenBank/DDBJ databases">
        <title>Mitochondrial genome organization varies among different groups of the booklouse, Liposcelis bostrychophila.</title>
        <authorList>
            <person name="Feng S.Q."/>
            <person name="Yang Q.Q."/>
            <person name="Li Z.H."/>
        </authorList>
    </citation>
    <scope>NUCLEOTIDE SEQUENCE</scope>
    <source>
        <strain evidence="2">HLM</strain>
        <strain evidence="3">SY</strain>
    </source>
</reference>